<name>A0A7J0GES8_9ERIC</name>
<dbReference type="InterPro" id="IPR003851">
    <property type="entry name" value="Znf_Dof"/>
</dbReference>
<dbReference type="GO" id="GO:0003700">
    <property type="term" value="F:DNA-binding transcription factor activity"/>
    <property type="evidence" value="ECO:0007669"/>
    <property type="project" value="UniProtKB-UniRule"/>
</dbReference>
<evidence type="ECO:0000256" key="9">
    <source>
        <dbReference type="RuleBase" id="RU369094"/>
    </source>
</evidence>
<evidence type="ECO:0000256" key="5">
    <source>
        <dbReference type="ARBA" id="ARBA00023125"/>
    </source>
</evidence>
<evidence type="ECO:0000256" key="6">
    <source>
        <dbReference type="ARBA" id="ARBA00023163"/>
    </source>
</evidence>
<evidence type="ECO:0000259" key="11">
    <source>
        <dbReference type="PROSITE" id="PS51379"/>
    </source>
</evidence>
<comment type="subcellular location">
    <subcellularLocation>
        <location evidence="8 9">Nucleus</location>
    </subcellularLocation>
</comment>
<evidence type="ECO:0000256" key="1">
    <source>
        <dbReference type="ARBA" id="ARBA00022723"/>
    </source>
</evidence>
<keyword evidence="2 8" id="KW-0863">Zinc-finger</keyword>
<keyword evidence="13" id="KW-1185">Reference proteome</keyword>
<dbReference type="EMBL" id="BJWL01000020">
    <property type="protein sequence ID" value="GFZ09232.1"/>
    <property type="molecule type" value="Genomic_DNA"/>
</dbReference>
<evidence type="ECO:0000256" key="4">
    <source>
        <dbReference type="ARBA" id="ARBA00023015"/>
    </source>
</evidence>
<organism evidence="12 13">
    <name type="scientific">Actinidia rufa</name>
    <dbReference type="NCBI Taxonomy" id="165716"/>
    <lineage>
        <taxon>Eukaryota</taxon>
        <taxon>Viridiplantae</taxon>
        <taxon>Streptophyta</taxon>
        <taxon>Embryophyta</taxon>
        <taxon>Tracheophyta</taxon>
        <taxon>Spermatophyta</taxon>
        <taxon>Magnoliopsida</taxon>
        <taxon>eudicotyledons</taxon>
        <taxon>Gunneridae</taxon>
        <taxon>Pentapetalae</taxon>
        <taxon>asterids</taxon>
        <taxon>Ericales</taxon>
        <taxon>Actinidiaceae</taxon>
        <taxon>Actinidia</taxon>
    </lineage>
</organism>
<evidence type="ECO:0000256" key="8">
    <source>
        <dbReference type="PROSITE-ProRule" id="PRU00071"/>
    </source>
</evidence>
<dbReference type="GO" id="GO:0005634">
    <property type="term" value="C:nucleus"/>
    <property type="evidence" value="ECO:0007669"/>
    <property type="project" value="UniProtKB-SubCell"/>
</dbReference>
<keyword evidence="6 9" id="KW-0804">Transcription</keyword>
<sequence length="279" mass="31105">MMERGVWKPNIEISPNCPRCGSCNTKFCYYNNYSLTQPRYFCKGCRRYWTKGGSLRNVPVGGGCRKSRRGKSICISASSSTEPDGCRVMRNDHFTLDMSKSERDSGSSTIDLAQVYANFLNHHHPKPETRLEMTELPFSIDPSFQFASVDSNMHMEFGAHFPQENGLAGCAPLSNRALDATYFCGFISIHKEQEVVNQFTSDQTILMSNSGLPPLPGEENVVPPNMVWPRSEIVVPNDHILNVTQLPGAGIEPQAQNSDHLIGDESSFDMSNYGTFFSP</sequence>
<dbReference type="PROSITE" id="PS51379">
    <property type="entry name" value="4FE4S_FER_2"/>
    <property type="match status" value="1"/>
</dbReference>
<dbReference type="Proteomes" id="UP000585474">
    <property type="component" value="Unassembled WGS sequence"/>
</dbReference>
<dbReference type="InterPro" id="IPR045174">
    <property type="entry name" value="Dof"/>
</dbReference>
<dbReference type="PROSITE" id="PS01361">
    <property type="entry name" value="ZF_DOF_1"/>
    <property type="match status" value="1"/>
</dbReference>
<evidence type="ECO:0000313" key="13">
    <source>
        <dbReference type="Proteomes" id="UP000585474"/>
    </source>
</evidence>
<comment type="caution">
    <text evidence="12">The sequence shown here is derived from an EMBL/GenBank/DDBJ whole genome shotgun (WGS) entry which is preliminary data.</text>
</comment>
<dbReference type="AlphaFoldDB" id="A0A7J0GES8"/>
<keyword evidence="4 9" id="KW-0805">Transcription regulation</keyword>
<feature type="domain" description="4Fe-4S ferredoxin-type" evidence="11">
    <location>
        <begin position="7"/>
        <end position="38"/>
    </location>
</feature>
<evidence type="ECO:0000259" key="10">
    <source>
        <dbReference type="PROSITE" id="PS50884"/>
    </source>
</evidence>
<keyword evidence="1 9" id="KW-0479">Metal-binding</keyword>
<evidence type="ECO:0000313" key="12">
    <source>
        <dbReference type="EMBL" id="GFZ09232.1"/>
    </source>
</evidence>
<dbReference type="PROSITE" id="PS50884">
    <property type="entry name" value="ZF_DOF_2"/>
    <property type="match status" value="1"/>
</dbReference>
<reference evidence="12 13" key="1">
    <citation type="submission" date="2019-07" db="EMBL/GenBank/DDBJ databases">
        <title>De Novo Assembly of kiwifruit Actinidia rufa.</title>
        <authorList>
            <person name="Sugita-Konishi S."/>
            <person name="Sato K."/>
            <person name="Mori E."/>
            <person name="Abe Y."/>
            <person name="Kisaki G."/>
            <person name="Hamano K."/>
            <person name="Suezawa K."/>
            <person name="Otani M."/>
            <person name="Fukuda T."/>
            <person name="Manabe T."/>
            <person name="Gomi K."/>
            <person name="Tabuchi M."/>
            <person name="Akimitsu K."/>
            <person name="Kataoka I."/>
        </authorList>
    </citation>
    <scope>NUCLEOTIDE SEQUENCE [LARGE SCALE GENOMIC DNA]</scope>
    <source>
        <strain evidence="13">cv. Fuchu</strain>
    </source>
</reference>
<dbReference type="Pfam" id="PF02701">
    <property type="entry name" value="Zn_ribbon_Dof"/>
    <property type="match status" value="1"/>
</dbReference>
<keyword evidence="7 8" id="KW-0539">Nucleus</keyword>
<keyword evidence="5 8" id="KW-0238">DNA-binding</keyword>
<evidence type="ECO:0000256" key="7">
    <source>
        <dbReference type="ARBA" id="ARBA00023242"/>
    </source>
</evidence>
<accession>A0A7J0GES8</accession>
<protein>
    <recommendedName>
        <fullName evidence="9">Dof zinc finger protein</fullName>
    </recommendedName>
</protein>
<proteinExistence type="predicted"/>
<comment type="function">
    <text evidence="9">Transcription factor that binds specifically to a 5'-AA[AG]G-3' consensus core sequence.</text>
</comment>
<dbReference type="PANTHER" id="PTHR31992">
    <property type="entry name" value="DOF ZINC FINGER PROTEIN DOF1.4-RELATED"/>
    <property type="match status" value="1"/>
</dbReference>
<evidence type="ECO:0000256" key="3">
    <source>
        <dbReference type="ARBA" id="ARBA00022833"/>
    </source>
</evidence>
<keyword evidence="3 9" id="KW-0862">Zinc</keyword>
<dbReference type="InterPro" id="IPR017896">
    <property type="entry name" value="4Fe4S_Fe-S-bd"/>
</dbReference>
<dbReference type="GO" id="GO:0003677">
    <property type="term" value="F:DNA binding"/>
    <property type="evidence" value="ECO:0007669"/>
    <property type="project" value="UniProtKB-UniRule"/>
</dbReference>
<gene>
    <name evidence="12" type="ORF">Acr_20g0010400</name>
</gene>
<dbReference type="GO" id="GO:0008270">
    <property type="term" value="F:zinc ion binding"/>
    <property type="evidence" value="ECO:0007669"/>
    <property type="project" value="UniProtKB-KW"/>
</dbReference>
<feature type="domain" description="Dof-type" evidence="10">
    <location>
        <begin position="15"/>
        <end position="69"/>
    </location>
</feature>
<dbReference type="OrthoDB" id="1927254at2759"/>
<dbReference type="PANTHER" id="PTHR31992:SF111">
    <property type="entry name" value="DOF ZINC FINGER PROTEIN DOF3.5"/>
    <property type="match status" value="1"/>
</dbReference>
<evidence type="ECO:0000256" key="2">
    <source>
        <dbReference type="ARBA" id="ARBA00022771"/>
    </source>
</evidence>